<evidence type="ECO:0008006" key="3">
    <source>
        <dbReference type="Google" id="ProtNLM"/>
    </source>
</evidence>
<accession>A0A2P5DHA0</accession>
<dbReference type="STRING" id="3476.A0A2P5DHA0"/>
<comment type="caution">
    <text evidence="1">The sequence shown here is derived from an EMBL/GenBank/DDBJ whole genome shotgun (WGS) entry which is preliminary data.</text>
</comment>
<dbReference type="Gene3D" id="1.25.40.10">
    <property type="entry name" value="Tetratricopeptide repeat domain"/>
    <property type="match status" value="1"/>
</dbReference>
<dbReference type="OrthoDB" id="1882346at2759"/>
<dbReference type="AlphaFoldDB" id="A0A2P5DHA0"/>
<dbReference type="InterPro" id="IPR046960">
    <property type="entry name" value="PPR_At4g14850-like_plant"/>
</dbReference>
<dbReference type="Proteomes" id="UP000237105">
    <property type="component" value="Unassembled WGS sequence"/>
</dbReference>
<sequence>MASPHRNTNAFQKLATTLTPFQIQSSPKTILKNDSLIDAHIVKMRFDPNTSRSNFKVMDSLRRGDLSHARNLFDQMPHKNTNTTHLIISSYVKQGDIYTARQFDTMLQRMAVTCTILIGGYSQCNEFWKRSGMQPDYVTFATLLSEDAELDAANELSIDGQSEEAIQLILETQNLGYKPSDFSFVAVLCAVIGLDDLKFGQQVHGCVVKTNFTWNVFVAMRCSIFTPKMIVRLKLGNFSMKCRSRMAECNRFKEAKTIFSDLSRRSQIPWTALISAFKMSCMNNDMGRANVSADQATFASILRATANLASLSLGRQLHSTLLKSGFMSSVFSGSASPF</sequence>
<protein>
    <recommendedName>
        <fullName evidence="3">Pentatricopeptide repeat</fullName>
    </recommendedName>
</protein>
<evidence type="ECO:0000313" key="2">
    <source>
        <dbReference type="Proteomes" id="UP000237105"/>
    </source>
</evidence>
<dbReference type="InterPro" id="IPR011990">
    <property type="entry name" value="TPR-like_helical_dom_sf"/>
</dbReference>
<dbReference type="GO" id="GO:0009451">
    <property type="term" value="P:RNA modification"/>
    <property type="evidence" value="ECO:0007669"/>
    <property type="project" value="InterPro"/>
</dbReference>
<dbReference type="GO" id="GO:0003723">
    <property type="term" value="F:RNA binding"/>
    <property type="evidence" value="ECO:0007669"/>
    <property type="project" value="InterPro"/>
</dbReference>
<organism evidence="1 2">
    <name type="scientific">Parasponia andersonii</name>
    <name type="common">Sponia andersonii</name>
    <dbReference type="NCBI Taxonomy" id="3476"/>
    <lineage>
        <taxon>Eukaryota</taxon>
        <taxon>Viridiplantae</taxon>
        <taxon>Streptophyta</taxon>
        <taxon>Embryophyta</taxon>
        <taxon>Tracheophyta</taxon>
        <taxon>Spermatophyta</taxon>
        <taxon>Magnoliopsida</taxon>
        <taxon>eudicotyledons</taxon>
        <taxon>Gunneridae</taxon>
        <taxon>Pentapetalae</taxon>
        <taxon>rosids</taxon>
        <taxon>fabids</taxon>
        <taxon>Rosales</taxon>
        <taxon>Cannabaceae</taxon>
        <taxon>Parasponia</taxon>
    </lineage>
</organism>
<evidence type="ECO:0000313" key="1">
    <source>
        <dbReference type="EMBL" id="PON72633.1"/>
    </source>
</evidence>
<proteinExistence type="predicted"/>
<dbReference type="PANTHER" id="PTHR47926:SF347">
    <property type="entry name" value="PENTATRICOPEPTIDE REPEAT-CONTAINING PROTEIN"/>
    <property type="match status" value="1"/>
</dbReference>
<gene>
    <name evidence="1" type="ORF">PanWU01x14_063990</name>
</gene>
<dbReference type="PANTHER" id="PTHR47926">
    <property type="entry name" value="PENTATRICOPEPTIDE REPEAT-CONTAINING PROTEIN"/>
    <property type="match status" value="1"/>
</dbReference>
<name>A0A2P5DHA0_PARAD</name>
<dbReference type="EMBL" id="JXTB01000038">
    <property type="protein sequence ID" value="PON72633.1"/>
    <property type="molecule type" value="Genomic_DNA"/>
</dbReference>
<keyword evidence="2" id="KW-1185">Reference proteome</keyword>
<reference evidence="2" key="1">
    <citation type="submission" date="2016-06" db="EMBL/GenBank/DDBJ databases">
        <title>Parallel loss of symbiosis genes in relatives of nitrogen-fixing non-legume Parasponia.</title>
        <authorList>
            <person name="Van Velzen R."/>
            <person name="Holmer R."/>
            <person name="Bu F."/>
            <person name="Rutten L."/>
            <person name="Van Zeijl A."/>
            <person name="Liu W."/>
            <person name="Santuari L."/>
            <person name="Cao Q."/>
            <person name="Sharma T."/>
            <person name="Shen D."/>
            <person name="Roswanjaya Y."/>
            <person name="Wardhani T."/>
            <person name="Kalhor M.S."/>
            <person name="Jansen J."/>
            <person name="Van den Hoogen J."/>
            <person name="Gungor B."/>
            <person name="Hartog M."/>
            <person name="Hontelez J."/>
            <person name="Verver J."/>
            <person name="Yang W.-C."/>
            <person name="Schijlen E."/>
            <person name="Repin R."/>
            <person name="Schilthuizen M."/>
            <person name="Schranz E."/>
            <person name="Heidstra R."/>
            <person name="Miyata K."/>
            <person name="Fedorova E."/>
            <person name="Kohlen W."/>
            <person name="Bisseling T."/>
            <person name="Smit S."/>
            <person name="Geurts R."/>
        </authorList>
    </citation>
    <scope>NUCLEOTIDE SEQUENCE [LARGE SCALE GENOMIC DNA]</scope>
    <source>
        <strain evidence="2">cv. WU1-14</strain>
    </source>
</reference>